<dbReference type="PRINTS" id="PR00368">
    <property type="entry name" value="FADPNR"/>
</dbReference>
<dbReference type="Proteomes" id="UP000284676">
    <property type="component" value="Unassembled WGS sequence"/>
</dbReference>
<protein>
    <recommendedName>
        <fullName evidence="5">Urocanate reductase</fullName>
        <ecNumber evidence="5">1.3.99.33</ecNumber>
    </recommendedName>
</protein>
<sequence length="568" mass="60051">MKKRLICMISALSLLFTTTYGATVEGIGSGYKGDIKVKVTYEGNEITNVEVVEHEETNFTKKAMKQITKDIVAAQSTEVDNVAGATYTCEGIKEAVNAAVAAAGITLKAKTPAKAEEVVVADTTTDVVVVGGGGAGLTAAISAKEKGVNVILLEKMAMLGGNTNYATAGINAAESKLQEKLGVEDSAELFYQDTLKGGKNKNNPELLKTMTENSGEIITWLVDRGADLTEVTYTGGQSVKRIHRPTGGKAVGPMIVAALSETAEKQGIDIRTESTVKELLKEGDRVVGVKVEHKGKTYTIKAKAVVMATGGFGANPAMVEKYKPELKGFGSTNSPAITGEGITMVESVGGALVDMTEIQTHPTVVHNNTAMITEAVRGEGAILVNRDGKRFINELETRDVVSKAELEQEGKSAFLVFDETVREKLGAINGYINKGYAISGNDLEELAKKVGINGKNLVATMKQYNEYVKAGKDTEFNKNILPRELIKAPYYAIEVSPAVHHTMGGVSINTSAEVLTADGKVIKGLYAAGEITGGVHGANRIGGNAMTDITVFGKIAGESAAEYSKVTK</sequence>
<dbReference type="SUPFAM" id="SSF51905">
    <property type="entry name" value="FAD/NAD(P)-binding domain"/>
    <property type="match status" value="1"/>
</dbReference>
<dbReference type="Pfam" id="PF00890">
    <property type="entry name" value="FAD_binding_2"/>
    <property type="match status" value="1"/>
</dbReference>
<dbReference type="SUPFAM" id="SSF56425">
    <property type="entry name" value="Succinate dehydrogenase/fumarate reductase flavoprotein, catalytic domain"/>
    <property type="match status" value="1"/>
</dbReference>
<organism evidence="7 8">
    <name type="scientific">Fusobacterium mortiferum</name>
    <dbReference type="NCBI Taxonomy" id="850"/>
    <lineage>
        <taxon>Bacteria</taxon>
        <taxon>Fusobacteriati</taxon>
        <taxon>Fusobacteriota</taxon>
        <taxon>Fusobacteriia</taxon>
        <taxon>Fusobacteriales</taxon>
        <taxon>Fusobacteriaceae</taxon>
        <taxon>Fusobacterium</taxon>
    </lineage>
</organism>
<dbReference type="PANTHER" id="PTHR43400:SF7">
    <property type="entry name" value="FAD-DEPENDENT OXIDOREDUCTASE 2 FAD BINDING DOMAIN-CONTAINING PROTEIN"/>
    <property type="match status" value="1"/>
</dbReference>
<keyword evidence="2 5" id="KW-0285">Flavoprotein</keyword>
<keyword evidence="4 5" id="KW-0560">Oxidoreductase</keyword>
<dbReference type="Gene3D" id="3.90.700.10">
    <property type="entry name" value="Succinate dehydrogenase/fumarate reductase flavoprotein, catalytic domain"/>
    <property type="match status" value="1"/>
</dbReference>
<dbReference type="Gene3D" id="3.50.50.60">
    <property type="entry name" value="FAD/NAD(P)-binding domain"/>
    <property type="match status" value="1"/>
</dbReference>
<dbReference type="EMBL" id="QRHL01000032">
    <property type="protein sequence ID" value="RHF70025.1"/>
    <property type="molecule type" value="Genomic_DNA"/>
</dbReference>
<dbReference type="GO" id="GO:0016020">
    <property type="term" value="C:membrane"/>
    <property type="evidence" value="ECO:0007669"/>
    <property type="project" value="InterPro"/>
</dbReference>
<dbReference type="InterPro" id="IPR003953">
    <property type="entry name" value="FAD-dep_OxRdtase_2_FAD-bd"/>
</dbReference>
<evidence type="ECO:0000256" key="5">
    <source>
        <dbReference type="RuleBase" id="RU366062"/>
    </source>
</evidence>
<dbReference type="RefSeq" id="WP_117708977.1">
    <property type="nucleotide sequence ID" value="NZ_QRHL01000032.1"/>
</dbReference>
<evidence type="ECO:0000313" key="7">
    <source>
        <dbReference type="EMBL" id="RHF70025.1"/>
    </source>
</evidence>
<proteinExistence type="inferred from homology"/>
<keyword evidence="3 5" id="KW-0274">FAD</keyword>
<evidence type="ECO:0000259" key="6">
    <source>
        <dbReference type="SMART" id="SM00900"/>
    </source>
</evidence>
<dbReference type="InterPro" id="IPR007329">
    <property type="entry name" value="FMN-bd"/>
</dbReference>
<dbReference type="Gene3D" id="3.90.1010.20">
    <property type="match status" value="1"/>
</dbReference>
<feature type="signal peptide" evidence="5">
    <location>
        <begin position="1"/>
        <end position="22"/>
    </location>
</feature>
<evidence type="ECO:0000256" key="2">
    <source>
        <dbReference type="ARBA" id="ARBA00022630"/>
    </source>
</evidence>
<dbReference type="Pfam" id="PF04205">
    <property type="entry name" value="FMN_bind"/>
    <property type="match status" value="1"/>
</dbReference>
<evidence type="ECO:0000256" key="4">
    <source>
        <dbReference type="ARBA" id="ARBA00023002"/>
    </source>
</evidence>
<comment type="catalytic activity">
    <reaction evidence="5">
        <text>dihydrourocanate + A = urocanate + AH2</text>
        <dbReference type="Rhea" id="RHEA:36059"/>
        <dbReference type="ChEBI" id="CHEBI:13193"/>
        <dbReference type="ChEBI" id="CHEBI:17499"/>
        <dbReference type="ChEBI" id="CHEBI:27247"/>
        <dbReference type="ChEBI" id="CHEBI:72991"/>
        <dbReference type="EC" id="1.3.99.33"/>
    </reaction>
</comment>
<comment type="caution">
    <text evidence="7">The sequence shown here is derived from an EMBL/GenBank/DDBJ whole genome shotgun (WGS) entry which is preliminary data.</text>
</comment>
<dbReference type="InterPro" id="IPR050315">
    <property type="entry name" value="FAD-oxidoreductase_2"/>
</dbReference>
<dbReference type="AlphaFoldDB" id="A0A414PN65"/>
<dbReference type="InterPro" id="IPR027477">
    <property type="entry name" value="Succ_DH/fumarate_Rdtase_cat_sf"/>
</dbReference>
<dbReference type="FunFam" id="3.90.700.10:FF:000007">
    <property type="entry name" value="NADH-dependent fumarate reductase"/>
    <property type="match status" value="1"/>
</dbReference>
<dbReference type="SMART" id="SM00900">
    <property type="entry name" value="FMN_bind"/>
    <property type="match status" value="1"/>
</dbReference>
<feature type="chain" id="PRO_5022258895" description="Urocanate reductase" evidence="5">
    <location>
        <begin position="23"/>
        <end position="568"/>
    </location>
</feature>
<dbReference type="EC" id="1.3.99.33" evidence="5"/>
<reference evidence="7 8" key="1">
    <citation type="submission" date="2018-08" db="EMBL/GenBank/DDBJ databases">
        <title>A genome reference for cultivated species of the human gut microbiota.</title>
        <authorList>
            <person name="Zou Y."/>
            <person name="Xue W."/>
            <person name="Luo G."/>
        </authorList>
    </citation>
    <scope>NUCLEOTIDE SEQUENCE [LARGE SCALE GENOMIC DNA]</scope>
    <source>
        <strain evidence="7 8">AM25-1</strain>
    </source>
</reference>
<evidence type="ECO:0000256" key="1">
    <source>
        <dbReference type="ARBA" id="ARBA00008040"/>
    </source>
</evidence>
<comment type="similarity">
    <text evidence="1 5">Belongs to the FAD-dependent oxidoreductase 2 family. FRD/SDH subfamily.</text>
</comment>
<dbReference type="InterPro" id="IPR010960">
    <property type="entry name" value="Flavocytochrome_c"/>
</dbReference>
<comment type="cofactor">
    <cofactor evidence="5">
        <name>FAD</name>
        <dbReference type="ChEBI" id="CHEBI:57692"/>
    </cofactor>
    <text evidence="5">Binds 1 FAD per subunit.</text>
</comment>
<evidence type="ECO:0000313" key="8">
    <source>
        <dbReference type="Proteomes" id="UP000284676"/>
    </source>
</evidence>
<name>A0A414PN65_FUSMR</name>
<evidence type="ECO:0000256" key="3">
    <source>
        <dbReference type="ARBA" id="ARBA00022827"/>
    </source>
</evidence>
<accession>A0A414PN65</accession>
<comment type="cofactor">
    <cofactor evidence="5">
        <name>FMN</name>
        <dbReference type="ChEBI" id="CHEBI:58210"/>
    </cofactor>
    <text evidence="5">Binds 1 or 2 FMN covalently per subunit.</text>
</comment>
<dbReference type="NCBIfam" id="TIGR01813">
    <property type="entry name" value="flavo_cyto_c"/>
    <property type="match status" value="1"/>
</dbReference>
<dbReference type="PANTHER" id="PTHR43400">
    <property type="entry name" value="FUMARATE REDUCTASE"/>
    <property type="match status" value="1"/>
</dbReference>
<dbReference type="GO" id="GO:0016627">
    <property type="term" value="F:oxidoreductase activity, acting on the CH-CH group of donors"/>
    <property type="evidence" value="ECO:0007669"/>
    <property type="project" value="UniProtKB-ARBA"/>
</dbReference>
<keyword evidence="5" id="KW-0732">Signal</keyword>
<gene>
    <name evidence="7" type="ORF">DW663_11585</name>
</gene>
<dbReference type="GO" id="GO:0010181">
    <property type="term" value="F:FMN binding"/>
    <property type="evidence" value="ECO:0007669"/>
    <property type="project" value="InterPro"/>
</dbReference>
<dbReference type="InterPro" id="IPR036188">
    <property type="entry name" value="FAD/NAD-bd_sf"/>
</dbReference>
<feature type="domain" description="FMN-binding" evidence="6">
    <location>
        <begin position="30"/>
        <end position="103"/>
    </location>
</feature>